<evidence type="ECO:0008006" key="4">
    <source>
        <dbReference type="Google" id="ProtNLM"/>
    </source>
</evidence>
<evidence type="ECO:0000313" key="3">
    <source>
        <dbReference type="Proteomes" id="UP000028545"/>
    </source>
</evidence>
<comment type="caution">
    <text evidence="2">The sequence shown here is derived from an EMBL/GenBank/DDBJ whole genome shotgun (WGS) entry which is preliminary data.</text>
</comment>
<dbReference type="InterPro" id="IPR036915">
    <property type="entry name" value="Cyclin-like_sf"/>
</dbReference>
<dbReference type="RefSeq" id="XP_016643656.1">
    <property type="nucleotide sequence ID" value="XM_016786680.1"/>
</dbReference>
<dbReference type="AlphaFoldDB" id="A0A084G945"/>
<name>A0A084G945_PSEDA</name>
<dbReference type="Gene3D" id="1.10.472.10">
    <property type="entry name" value="Cyclin-like"/>
    <property type="match status" value="1"/>
</dbReference>
<protein>
    <recommendedName>
        <fullName evidence="4">Cyclin N-terminal domain-containing protein</fullName>
    </recommendedName>
</protein>
<evidence type="ECO:0000256" key="1">
    <source>
        <dbReference type="SAM" id="MobiDB-lite"/>
    </source>
</evidence>
<dbReference type="HOGENOM" id="CLU_063918_0_0_1"/>
<dbReference type="SUPFAM" id="SSF47954">
    <property type="entry name" value="Cyclin-like"/>
    <property type="match status" value="1"/>
</dbReference>
<proteinExistence type="predicted"/>
<dbReference type="EMBL" id="JOWA01000090">
    <property type="protein sequence ID" value="KEZ43857.1"/>
    <property type="molecule type" value="Genomic_DNA"/>
</dbReference>
<sequence>MQRQRSKRVKFSSSDDEYDGYMTYRPLSNLPTPPPSLRSSAAQSPKNPLEDGERLKPRYLGPAIHLVNLIPAAASLATPSVPLVQAILSRANLPLESIALAVCVLDALDNRFALSWRLSCPLTSVPTFPSSSSNKRHTLPSSPREQQLHIDSVYPELIILAALTIAVKFLDDPHSSTRYYCSAWGGDIWSCRQLNVTERCIMENLNYRILPLCEDDLLTDAMVDMQLAVRQGGFYREEKDFRPEASAYLSPADDSGEDDAGDEEEEEREGLYDGRRGRAVVGLGLNLTPAETPRS</sequence>
<accession>A0A084G945</accession>
<keyword evidence="3" id="KW-1185">Reference proteome</keyword>
<feature type="region of interest" description="Disordered" evidence="1">
    <location>
        <begin position="245"/>
        <end position="276"/>
    </location>
</feature>
<feature type="compositionally biased region" description="Basic residues" evidence="1">
    <location>
        <begin position="1"/>
        <end position="10"/>
    </location>
</feature>
<organism evidence="2 3">
    <name type="scientific">Pseudallescheria apiosperma</name>
    <name type="common">Scedosporium apiospermum</name>
    <dbReference type="NCBI Taxonomy" id="563466"/>
    <lineage>
        <taxon>Eukaryota</taxon>
        <taxon>Fungi</taxon>
        <taxon>Dikarya</taxon>
        <taxon>Ascomycota</taxon>
        <taxon>Pezizomycotina</taxon>
        <taxon>Sordariomycetes</taxon>
        <taxon>Hypocreomycetidae</taxon>
        <taxon>Microascales</taxon>
        <taxon>Microascaceae</taxon>
        <taxon>Scedosporium</taxon>
    </lineage>
</organism>
<dbReference type="KEGG" id="sapo:SAPIO_CDS4023"/>
<dbReference type="OrthoDB" id="3877279at2759"/>
<dbReference type="OMA" id="PIMPQRQ"/>
<dbReference type="GeneID" id="27723095"/>
<feature type="compositionally biased region" description="Acidic residues" evidence="1">
    <location>
        <begin position="254"/>
        <end position="268"/>
    </location>
</feature>
<dbReference type="Proteomes" id="UP000028545">
    <property type="component" value="Unassembled WGS sequence"/>
</dbReference>
<reference evidence="2 3" key="1">
    <citation type="journal article" date="2014" name="Genome Announc.">
        <title>Draft genome sequence of the pathogenic fungus Scedosporium apiospermum.</title>
        <authorList>
            <person name="Vandeputte P."/>
            <person name="Ghamrawi S."/>
            <person name="Rechenmann M."/>
            <person name="Iltis A."/>
            <person name="Giraud S."/>
            <person name="Fleury M."/>
            <person name="Thornton C."/>
            <person name="Delhaes L."/>
            <person name="Meyer W."/>
            <person name="Papon N."/>
            <person name="Bouchara J.P."/>
        </authorList>
    </citation>
    <scope>NUCLEOTIDE SEQUENCE [LARGE SCALE GENOMIC DNA]</scope>
    <source>
        <strain evidence="2 3">IHEM 14462</strain>
    </source>
</reference>
<dbReference type="VEuPathDB" id="FungiDB:SAPIO_CDS4023"/>
<gene>
    <name evidence="2" type="ORF">SAPIO_CDS4023</name>
</gene>
<evidence type="ECO:0000313" key="2">
    <source>
        <dbReference type="EMBL" id="KEZ43857.1"/>
    </source>
</evidence>
<feature type="region of interest" description="Disordered" evidence="1">
    <location>
        <begin position="1"/>
        <end position="54"/>
    </location>
</feature>